<keyword evidence="1" id="KW-0175">Coiled coil</keyword>
<feature type="compositionally biased region" description="Polar residues" evidence="2">
    <location>
        <begin position="1936"/>
        <end position="1946"/>
    </location>
</feature>
<organism evidence="3 4">
    <name type="scientific">Prymnesium parvum</name>
    <name type="common">Toxic golden alga</name>
    <dbReference type="NCBI Taxonomy" id="97485"/>
    <lineage>
        <taxon>Eukaryota</taxon>
        <taxon>Haptista</taxon>
        <taxon>Haptophyta</taxon>
        <taxon>Prymnesiophyceae</taxon>
        <taxon>Prymnesiales</taxon>
        <taxon>Prymnesiaceae</taxon>
        <taxon>Prymnesium</taxon>
    </lineage>
</organism>
<feature type="region of interest" description="Disordered" evidence="2">
    <location>
        <begin position="113"/>
        <end position="133"/>
    </location>
</feature>
<dbReference type="EMBL" id="JBGBPQ010000015">
    <property type="protein sequence ID" value="KAL1510364.1"/>
    <property type="molecule type" value="Genomic_DNA"/>
</dbReference>
<gene>
    <name evidence="3" type="ORF">AB1Y20_006675</name>
</gene>
<evidence type="ECO:0000256" key="2">
    <source>
        <dbReference type="SAM" id="MobiDB-lite"/>
    </source>
</evidence>
<dbReference type="Proteomes" id="UP001515480">
    <property type="component" value="Unassembled WGS sequence"/>
</dbReference>
<feature type="coiled-coil region" evidence="1">
    <location>
        <begin position="933"/>
        <end position="977"/>
    </location>
</feature>
<protein>
    <recommendedName>
        <fullName evidence="5">Calmodulin</fullName>
    </recommendedName>
</protein>
<feature type="compositionally biased region" description="Basic and acidic residues" evidence="2">
    <location>
        <begin position="27"/>
        <end position="37"/>
    </location>
</feature>
<keyword evidence="4" id="KW-1185">Reference proteome</keyword>
<feature type="region of interest" description="Disordered" evidence="2">
    <location>
        <begin position="1719"/>
        <end position="1748"/>
    </location>
</feature>
<evidence type="ECO:0008006" key="5">
    <source>
        <dbReference type="Google" id="ProtNLM"/>
    </source>
</evidence>
<evidence type="ECO:0000313" key="4">
    <source>
        <dbReference type="Proteomes" id="UP001515480"/>
    </source>
</evidence>
<feature type="compositionally biased region" description="Pro residues" evidence="2">
    <location>
        <begin position="168"/>
        <end position="187"/>
    </location>
</feature>
<accession>A0AB34IZ25</accession>
<feature type="compositionally biased region" description="Acidic residues" evidence="2">
    <location>
        <begin position="1"/>
        <end position="24"/>
    </location>
</feature>
<comment type="caution">
    <text evidence="3">The sequence shown here is derived from an EMBL/GenBank/DDBJ whole genome shotgun (WGS) entry which is preliminary data.</text>
</comment>
<feature type="region of interest" description="Disordered" evidence="2">
    <location>
        <begin position="425"/>
        <end position="480"/>
    </location>
</feature>
<evidence type="ECO:0000313" key="3">
    <source>
        <dbReference type="EMBL" id="KAL1510364.1"/>
    </source>
</evidence>
<feature type="region of interest" description="Disordered" evidence="2">
    <location>
        <begin position="163"/>
        <end position="201"/>
    </location>
</feature>
<proteinExistence type="predicted"/>
<name>A0AB34IZ25_PRYPA</name>
<reference evidence="3 4" key="1">
    <citation type="journal article" date="2024" name="Science">
        <title>Giant polyketide synthase enzymes in the biosynthesis of giant marine polyether toxins.</title>
        <authorList>
            <person name="Fallon T.R."/>
            <person name="Shende V.V."/>
            <person name="Wierzbicki I.H."/>
            <person name="Pendleton A.L."/>
            <person name="Watervoot N.F."/>
            <person name="Auber R.P."/>
            <person name="Gonzalez D.J."/>
            <person name="Wisecaver J.H."/>
            <person name="Moore B.S."/>
        </authorList>
    </citation>
    <scope>NUCLEOTIDE SEQUENCE [LARGE SCALE GENOMIC DNA]</scope>
    <source>
        <strain evidence="3 4">12B1</strain>
    </source>
</reference>
<evidence type="ECO:0000256" key="1">
    <source>
        <dbReference type="SAM" id="Coils"/>
    </source>
</evidence>
<feature type="compositionally biased region" description="Low complexity" evidence="2">
    <location>
        <begin position="1959"/>
        <end position="1974"/>
    </location>
</feature>
<feature type="region of interest" description="Disordered" evidence="2">
    <location>
        <begin position="1927"/>
        <end position="1984"/>
    </location>
</feature>
<sequence>MAAAACDDDFDDEFGPDFEDDDAYQSEVEKDKPHVEADSLPPARSSARLDEGLKERKAAYLKEAEALARSEEERDAELGAVERSVDPEIAAKAEAAAEAALRAAEAKALKTKRVQLASPEAEPLEPMSKAAEATKRAELLDEGAPVMVYDVASEDAVRLRAPPAESFPAPPVPPPPPPQIPQPPSHPPAQRKRRPRRATTAVATVVTQPSARRTLSDMGEWQRLTLERLNSPARRSRVGLRAKPLGLAGAIERRSLTPRAKSSHKVTTSDLAQMTLLYGASEKSLRLAPLKSLDLHSFTARLPGVDRPLTRELAPARLAAVSLERGSHGEPLCEGGGVLSAPPSLPPHKATAQKLPPGWVGLCGAREAIVEQLHNLALRLHAFGRHWPASHLANVRKVVAQGLGELRRASLVLVEEVMRWQEAQALRQESDPRRGKASGRHKPKQELPAEGLLLQPSKRKSMRGATITPKEAAKQSAGYQRLRPDLHPSKRLGPGIFSSYALKFVTMSPSALVRPREAAVLWDGFNYLLKMMSDVCRLPLPTSSDPFFLRWFDDASTSTPGERSVFAAEMTNSPDEVVRMKHAELALKRMLRPPHCVAMNALEVSTGLRMLHLRSEVVQPASPGSTRAGSPDRRNEEEAQAQIWMVLASVLYEEGPTEFGKLKRTQWKQERAACLVQMSFRRQSMKRRVRQRLHVKREAAARLVQYYYRNKLRVGVAGTRLLELSKLEHHRIAEAKALERQAKLTVERTREEAERIRAARARQMAALTASVREYASLHFIQRAVRGAMARWMKRKLLIKHQTYLRSFSSMANGYNVKMVTIFQKRIRLRLAHNEFFLELYEDHRTHLQAMRSQGQFDEFEETLKHHLEEDAKLIKSLEEELADQALVAQHEANARLKVCRARGEIAGLRASQNISTWPTGPSSEVVPMARRMMQVATAEIAELSKQVDALVHQRSAARHMAARCEAAAGKCEELEAEHPIALPLMLGQELMLHRSADVHLQAHDDACDALDDAFQALEARSAELVQAEAYSRPDQKAAREQKLERLVGSLPRLLEELAISEERADELKELTAELARHKGTQYLMAMLLQRCQWRRWQDARMERVIAITVLRDTRNAACRAKELINIGCEAKGIEKVIRSLVVHTSTPACTVTLRPARFGNLPSEITVDFFNELARECFLEDIADGLHADVDLFEIVSQGYENAEQDDDSVETAQLSTELLVASGACDITVRVVHGGGSDERMFPEALLAELVRLMPYGELPMTKMSRGLQLPAGAVMEYRVISSEVPPLPRVNVRRVLPELQAELGEAKRQIEMSLIEAKAKKREIQQSLEPGVRAPRNKALKEEEKMAQAAYRTCSEILRELPDRRPDDDLMLQFEWLPGVLQEHRARADKLLAEHAELKKLEEAMLAREDGKQMQLRSAAMMHALSQVRLPDVEPEVENAGKLMLRPLHNAFYNNRQLLYARKQLACNISHFASMLAAEMALGSSEIASLNTDKLTRRQQQREEKTKMTLFERRATLIAMNHEQSRSRLRAEQDAVAEKKGARMIDVLSAGSSLMRVKAMMLFTPNPELSDPQRSITPARVLDMCEELGIRIHGAEPEFFLLWLAVEALSAPLPPLWRRVLREDATAEDAEEQKLRAFRFEHAVTRVDSNRHPLLPVFVESVEKERARKNKPRSWSALEHWFLFAGEHDAIYFYDFQTGQRSRETPQEVMELHAAVQQRRAEEFEDPASPSARKSTAGGHQRNVSNAELREIRKQYALGARKSIKPKVASTPVDVDAVQSPQLVARRDAKRRIAELKTRSVPFRQESLRLRPRSLPELLSAGQKLGVNLVSSPNLLWLIDVILATDQIAAPVQQLTRNAWKAFETKYNTKVNTSTMAAGDRLRLMTHGECPYYFTPISNIGDEQHPMIACAKDVNALNSLAMGIDPGKPMTRPASRSNKIFNDTESSRRRGHPPEPSSSSFRSDSTQQRSSRVTISLAGDGR</sequence>
<feature type="region of interest" description="Disordered" evidence="2">
    <location>
        <begin position="1"/>
        <end position="51"/>
    </location>
</feature>